<dbReference type="EMBL" id="BKCJ010004425">
    <property type="protein sequence ID" value="GEU60972.1"/>
    <property type="molecule type" value="Genomic_DNA"/>
</dbReference>
<feature type="compositionally biased region" description="Polar residues" evidence="1">
    <location>
        <begin position="87"/>
        <end position="107"/>
    </location>
</feature>
<protein>
    <submittedName>
        <fullName evidence="2">Uncharacterized protein</fullName>
    </submittedName>
</protein>
<feature type="region of interest" description="Disordered" evidence="1">
    <location>
        <begin position="74"/>
        <end position="107"/>
    </location>
</feature>
<gene>
    <name evidence="2" type="ORF">Tci_032950</name>
</gene>
<dbReference type="AlphaFoldDB" id="A0A6L2LK81"/>
<evidence type="ECO:0000256" key="1">
    <source>
        <dbReference type="SAM" id="MobiDB-lite"/>
    </source>
</evidence>
<reference evidence="2" key="1">
    <citation type="journal article" date="2019" name="Sci. Rep.">
        <title>Draft genome of Tanacetum cinerariifolium, the natural source of mosquito coil.</title>
        <authorList>
            <person name="Yamashiro T."/>
            <person name="Shiraishi A."/>
            <person name="Satake H."/>
            <person name="Nakayama K."/>
        </authorList>
    </citation>
    <scope>NUCLEOTIDE SEQUENCE</scope>
</reference>
<feature type="region of interest" description="Disordered" evidence="1">
    <location>
        <begin position="653"/>
        <end position="717"/>
    </location>
</feature>
<name>A0A6L2LK81_TANCI</name>
<feature type="compositionally biased region" description="Basic and acidic residues" evidence="1">
    <location>
        <begin position="767"/>
        <end position="777"/>
    </location>
</feature>
<organism evidence="2">
    <name type="scientific">Tanacetum cinerariifolium</name>
    <name type="common">Dalmatian daisy</name>
    <name type="synonym">Chrysanthemum cinerariifolium</name>
    <dbReference type="NCBI Taxonomy" id="118510"/>
    <lineage>
        <taxon>Eukaryota</taxon>
        <taxon>Viridiplantae</taxon>
        <taxon>Streptophyta</taxon>
        <taxon>Embryophyta</taxon>
        <taxon>Tracheophyta</taxon>
        <taxon>Spermatophyta</taxon>
        <taxon>Magnoliopsida</taxon>
        <taxon>eudicotyledons</taxon>
        <taxon>Gunneridae</taxon>
        <taxon>Pentapetalae</taxon>
        <taxon>asterids</taxon>
        <taxon>campanulids</taxon>
        <taxon>Asterales</taxon>
        <taxon>Asteraceae</taxon>
        <taxon>Asteroideae</taxon>
        <taxon>Anthemideae</taxon>
        <taxon>Anthemidinae</taxon>
        <taxon>Tanacetum</taxon>
    </lineage>
</organism>
<sequence length="923" mass="104485">MLHSFMCGLLLPPQWSRQQKKPYQRKPLATEALFSVKNLLKKMRCGKDESGSRGEGGKKKTSTFVNALSSIARGAQQTSEPMIKNQPGATQTTSQGGRSRTQSRKMSQMTTQFIYMRSTFLRLARELDTITQRQTQRNLTSSTKQKGIRLVCFWQLGNENGEMLIDFIENGPFQIKEEINIPGVNGVADVKEAQMVADISPAEKIQYDCDIKETNIILLGLLVEIYTLINNFQTAKQQPELLTQLDYGLVVPSFLPTDDPIASLNKAMMFLSTVINSKSPTTNNQLRTLSNPRTQSTVQDGRVTIQNIQGSEGHIAKQCTSKKRVKDAEWFKEKMLLAQAQEAGVVLPDDQQDLLADRLKEMNDDEGLKLQTTSSFKVEHVDAYDSDCDDEATAYAIFMASLSPAGSINGDTVGPSYDSELLSELPHYDTYHEDVVYNDDVQETKYNDHVIFNDNSCDGITSDNNVISYADYMVTIKNDAAQYVPPPEQDKNTIILSVIEHMKGQVKQCNTINKEAKCVNESLSKTLQELLEQARALKPSDENLDYASVFKRAFATLSGQDIETFTGTMFLNMEQLKKQLDKEEFQEIGSMSTFNVLETQFQMFIASRVYLNDEHVVMIRIYFIQYTQQAIPEFHDTLIQHLESVKKSINERAQHKREYDSWVNERQMQTPEEKVDTSKALDASSVDTESSRTESKEQDTSNSSGNDVHDDGADIRPIYNNEPLAKEREAASAKLHHMIASSNSRISSKNMPRLSSNDMVHKHYLEEAKKKTQERSRNSKPSLMPSARSQSTSNGSKPKPKINNQTSRNWPASKSSCVTTKLVPIKDNSRNFRNFFDSKYFVYSTCQQCVFSANHDSCLTKLLNEVNSRAKVPSNKTPKRNKPIEQISHPKNQERQIPKGHRFSIKKNFIVNEKTMTPRSCLR</sequence>
<feature type="compositionally biased region" description="Basic and acidic residues" evidence="1">
    <location>
        <begin position="689"/>
        <end position="699"/>
    </location>
</feature>
<feature type="compositionally biased region" description="Polar residues" evidence="1">
    <location>
        <begin position="787"/>
        <end position="815"/>
    </location>
</feature>
<feature type="region of interest" description="Disordered" evidence="1">
    <location>
        <begin position="767"/>
        <end position="815"/>
    </location>
</feature>
<evidence type="ECO:0000313" key="2">
    <source>
        <dbReference type="EMBL" id="GEU60972.1"/>
    </source>
</evidence>
<comment type="caution">
    <text evidence="2">The sequence shown here is derived from an EMBL/GenBank/DDBJ whole genome shotgun (WGS) entry which is preliminary data.</text>
</comment>
<proteinExistence type="predicted"/>
<feature type="region of interest" description="Disordered" evidence="1">
    <location>
        <begin position="870"/>
        <end position="898"/>
    </location>
</feature>
<accession>A0A6L2LK81</accession>